<organism evidence="1 2">
    <name type="scientific">Drosophila gunungcola</name>
    <name type="common">fruit fly</name>
    <dbReference type="NCBI Taxonomy" id="103775"/>
    <lineage>
        <taxon>Eukaryota</taxon>
        <taxon>Metazoa</taxon>
        <taxon>Ecdysozoa</taxon>
        <taxon>Arthropoda</taxon>
        <taxon>Hexapoda</taxon>
        <taxon>Insecta</taxon>
        <taxon>Pterygota</taxon>
        <taxon>Neoptera</taxon>
        <taxon>Endopterygota</taxon>
        <taxon>Diptera</taxon>
        <taxon>Brachycera</taxon>
        <taxon>Muscomorpha</taxon>
        <taxon>Ephydroidea</taxon>
        <taxon>Drosophilidae</taxon>
        <taxon>Drosophila</taxon>
        <taxon>Sophophora</taxon>
    </lineage>
</organism>
<dbReference type="Proteomes" id="UP001059596">
    <property type="component" value="Chromosome 3R"/>
</dbReference>
<protein>
    <submittedName>
        <fullName evidence="1">Uncharacterized protein</fullName>
    </submittedName>
</protein>
<evidence type="ECO:0000313" key="2">
    <source>
        <dbReference type="Proteomes" id="UP001059596"/>
    </source>
</evidence>
<name>A0A9P9YYT6_9MUSC</name>
<dbReference type="AlphaFoldDB" id="A0A9P9YYT6"/>
<sequence length="53" mass="5984">MHSGKRSRRIPDLDISAVGFGRTKRRRQTAVFSLSLLPTMLSMNNKPIISADR</sequence>
<reference evidence="1" key="1">
    <citation type="journal article" date="2023" name="Genome Biol. Evol.">
        <title>Long-read-based Genome Assembly of Drosophila gunungcola Reveals Fewer Chemosensory Genes in Flower-breeding Species.</title>
        <authorList>
            <person name="Negi A."/>
            <person name="Liao B.Y."/>
            <person name="Yeh S.D."/>
        </authorList>
    </citation>
    <scope>NUCLEOTIDE SEQUENCE</scope>
    <source>
        <strain evidence="1">Sukarami</strain>
    </source>
</reference>
<evidence type="ECO:0000313" key="1">
    <source>
        <dbReference type="EMBL" id="KAI8045594.1"/>
    </source>
</evidence>
<gene>
    <name evidence="1" type="ORF">M5D96_001776</name>
</gene>
<accession>A0A9P9YYT6</accession>
<proteinExistence type="predicted"/>
<comment type="caution">
    <text evidence="1">The sequence shown here is derived from an EMBL/GenBank/DDBJ whole genome shotgun (WGS) entry which is preliminary data.</text>
</comment>
<keyword evidence="2" id="KW-1185">Reference proteome</keyword>
<dbReference type="EMBL" id="JAMKOV010000001">
    <property type="protein sequence ID" value="KAI8045594.1"/>
    <property type="molecule type" value="Genomic_DNA"/>
</dbReference>